<proteinExistence type="predicted"/>
<protein>
    <submittedName>
        <fullName evidence="1">Uncharacterized protein</fullName>
    </submittedName>
</protein>
<sequence>MFPGATNEKKARFCKKHKSEFSVVYGIAKSKQILRQYQRPAFLDILKGCFCLLYAWVTHEVLFCSWIPYLHVIKQVSSGLALVWGEPEIRDILLRVTVSLQFLLELSWLDLRVKIWPSWLTSGECRVTHPILSTAAKFCAAPPSPISVAF</sequence>
<name>A0ACB8EE30_9SAUR</name>
<organism evidence="1 2">
    <name type="scientific">Sphaerodactylus townsendi</name>
    <dbReference type="NCBI Taxonomy" id="933632"/>
    <lineage>
        <taxon>Eukaryota</taxon>
        <taxon>Metazoa</taxon>
        <taxon>Chordata</taxon>
        <taxon>Craniata</taxon>
        <taxon>Vertebrata</taxon>
        <taxon>Euteleostomi</taxon>
        <taxon>Lepidosauria</taxon>
        <taxon>Squamata</taxon>
        <taxon>Bifurcata</taxon>
        <taxon>Gekkota</taxon>
        <taxon>Sphaerodactylidae</taxon>
        <taxon>Sphaerodactylus</taxon>
    </lineage>
</organism>
<keyword evidence="2" id="KW-1185">Reference proteome</keyword>
<accession>A0ACB8EE30</accession>
<reference evidence="1" key="1">
    <citation type="submission" date="2021-08" db="EMBL/GenBank/DDBJ databases">
        <title>The first chromosome-level gecko genome reveals the dynamic sex chromosomes of Neotropical dwarf geckos (Sphaerodactylidae: Sphaerodactylus).</title>
        <authorList>
            <person name="Pinto B.J."/>
            <person name="Keating S.E."/>
            <person name="Gamble T."/>
        </authorList>
    </citation>
    <scope>NUCLEOTIDE SEQUENCE</scope>
    <source>
        <strain evidence="1">TG3544</strain>
    </source>
</reference>
<evidence type="ECO:0000313" key="1">
    <source>
        <dbReference type="EMBL" id="KAH7990648.1"/>
    </source>
</evidence>
<comment type="caution">
    <text evidence="1">The sequence shown here is derived from an EMBL/GenBank/DDBJ whole genome shotgun (WGS) entry which is preliminary data.</text>
</comment>
<evidence type="ECO:0000313" key="2">
    <source>
        <dbReference type="Proteomes" id="UP000827872"/>
    </source>
</evidence>
<dbReference type="Proteomes" id="UP000827872">
    <property type="component" value="Linkage Group LG16"/>
</dbReference>
<dbReference type="EMBL" id="CM037629">
    <property type="protein sequence ID" value="KAH7990648.1"/>
    <property type="molecule type" value="Genomic_DNA"/>
</dbReference>
<gene>
    <name evidence="1" type="ORF">K3G42_009701</name>
</gene>